<protein>
    <submittedName>
        <fullName evidence="2">Post-segregation antitoxin CcdA</fullName>
    </submittedName>
</protein>
<keyword evidence="3" id="KW-1185">Reference proteome</keyword>
<gene>
    <name evidence="2" type="ORF">GU920_13145</name>
</gene>
<comment type="caution">
    <text evidence="2">The sequence shown here is derived from an EMBL/GenBank/DDBJ whole genome shotgun (WGS) entry which is preliminary data.</text>
</comment>
<dbReference type="Proteomes" id="UP001517376">
    <property type="component" value="Unassembled WGS sequence"/>
</dbReference>
<proteinExistence type="predicted"/>
<organism evidence="2 3">
    <name type="scientific">Paragemmobacter ruber</name>
    <dbReference type="NCBI Taxonomy" id="1985673"/>
    <lineage>
        <taxon>Bacteria</taxon>
        <taxon>Pseudomonadati</taxon>
        <taxon>Pseudomonadota</taxon>
        <taxon>Alphaproteobacteria</taxon>
        <taxon>Rhodobacterales</taxon>
        <taxon>Paracoccaceae</taxon>
        <taxon>Paragemmobacter</taxon>
    </lineage>
</organism>
<accession>A0ABW9Y7I0</accession>
<sequence>MPATRRPTSMTLDAALLDEARALGINISRAAEEGILAQVRTERARRWKQDNAADIAAYNKWIEENGVPLAGYKKF</sequence>
<dbReference type="RefSeq" id="WP_161767551.1">
    <property type="nucleotide sequence ID" value="NZ_JAAATW010000003.1"/>
</dbReference>
<evidence type="ECO:0000313" key="2">
    <source>
        <dbReference type="EMBL" id="NBE08483.1"/>
    </source>
</evidence>
<dbReference type="InterPro" id="IPR009956">
    <property type="entry name" value="Post-segregation_anti-tox_CcdA"/>
</dbReference>
<dbReference type="Pfam" id="PF07362">
    <property type="entry name" value="CcdA"/>
    <property type="match status" value="1"/>
</dbReference>
<evidence type="ECO:0000256" key="1">
    <source>
        <dbReference type="ARBA" id="ARBA00022649"/>
    </source>
</evidence>
<name>A0ABW9Y7I0_9RHOB</name>
<reference evidence="3" key="1">
    <citation type="submission" date="2020-01" db="EMBL/GenBank/DDBJ databases">
        <title>Sphingomonas sp. strain CSW-10.</title>
        <authorList>
            <person name="Chen W.-M."/>
        </authorList>
    </citation>
    <scope>NUCLEOTIDE SEQUENCE [LARGE SCALE GENOMIC DNA]</scope>
    <source>
        <strain evidence="3">CCP-1</strain>
    </source>
</reference>
<dbReference type="EMBL" id="JAAATW010000003">
    <property type="protein sequence ID" value="NBE08483.1"/>
    <property type="molecule type" value="Genomic_DNA"/>
</dbReference>
<evidence type="ECO:0000313" key="3">
    <source>
        <dbReference type="Proteomes" id="UP001517376"/>
    </source>
</evidence>
<keyword evidence="1" id="KW-1277">Toxin-antitoxin system</keyword>